<dbReference type="Pfam" id="PF03472">
    <property type="entry name" value="Autoind_bind"/>
    <property type="match status" value="1"/>
</dbReference>
<proteinExistence type="predicted"/>
<keyword evidence="1" id="KW-0805">Transcription regulation</keyword>
<dbReference type="PANTHER" id="PTHR44688:SF16">
    <property type="entry name" value="DNA-BINDING TRANSCRIPTIONAL ACTIVATOR DEVR_DOSR"/>
    <property type="match status" value="1"/>
</dbReference>
<dbReference type="Pfam" id="PF00196">
    <property type="entry name" value="GerE"/>
    <property type="match status" value="1"/>
</dbReference>
<dbReference type="CDD" id="cd06170">
    <property type="entry name" value="LuxR_C_like"/>
    <property type="match status" value="1"/>
</dbReference>
<reference evidence="5 6" key="1">
    <citation type="submission" date="2020-09" db="EMBL/GenBank/DDBJ databases">
        <title>Pseudoxanthomonas sp. CAU 1598 isolated from sand of Yaerae Beach.</title>
        <authorList>
            <person name="Kim W."/>
        </authorList>
    </citation>
    <scope>NUCLEOTIDE SEQUENCE [LARGE SCALE GENOMIC DNA]</scope>
    <source>
        <strain evidence="5 6">CAU 1598</strain>
    </source>
</reference>
<feature type="domain" description="HTH luxR-type" evidence="4">
    <location>
        <begin position="173"/>
        <end position="238"/>
    </location>
</feature>
<dbReference type="EMBL" id="JACYTR010000028">
    <property type="protein sequence ID" value="MBD8526677.1"/>
    <property type="molecule type" value="Genomic_DNA"/>
</dbReference>
<dbReference type="InterPro" id="IPR036693">
    <property type="entry name" value="TF_LuxR_autoind-bd_dom_sf"/>
</dbReference>
<comment type="caution">
    <text evidence="5">The sequence shown here is derived from an EMBL/GenBank/DDBJ whole genome shotgun (WGS) entry which is preliminary data.</text>
</comment>
<dbReference type="GO" id="GO:0003677">
    <property type="term" value="F:DNA binding"/>
    <property type="evidence" value="ECO:0007669"/>
    <property type="project" value="UniProtKB-KW"/>
</dbReference>
<organism evidence="5 6">
    <name type="scientific">Pseudomarimonas arenosa</name>
    <dbReference type="NCBI Taxonomy" id="2774145"/>
    <lineage>
        <taxon>Bacteria</taxon>
        <taxon>Pseudomonadati</taxon>
        <taxon>Pseudomonadota</taxon>
        <taxon>Gammaproteobacteria</taxon>
        <taxon>Lysobacterales</taxon>
        <taxon>Lysobacteraceae</taxon>
        <taxon>Pseudomarimonas</taxon>
    </lineage>
</organism>
<evidence type="ECO:0000256" key="3">
    <source>
        <dbReference type="ARBA" id="ARBA00023163"/>
    </source>
</evidence>
<dbReference type="InterPro" id="IPR005143">
    <property type="entry name" value="TF_LuxR_autoind-bd_dom"/>
</dbReference>
<evidence type="ECO:0000313" key="5">
    <source>
        <dbReference type="EMBL" id="MBD8526677.1"/>
    </source>
</evidence>
<dbReference type="Proteomes" id="UP000613768">
    <property type="component" value="Unassembled WGS sequence"/>
</dbReference>
<dbReference type="RefSeq" id="WP_225444625.1">
    <property type="nucleotide sequence ID" value="NZ_JACYTR010000028.1"/>
</dbReference>
<dbReference type="GO" id="GO:0006355">
    <property type="term" value="P:regulation of DNA-templated transcription"/>
    <property type="evidence" value="ECO:0007669"/>
    <property type="project" value="InterPro"/>
</dbReference>
<dbReference type="PROSITE" id="PS00622">
    <property type="entry name" value="HTH_LUXR_1"/>
    <property type="match status" value="1"/>
</dbReference>
<dbReference type="SUPFAM" id="SSF75516">
    <property type="entry name" value="Pheromone-binding domain of LuxR-like quorum-sensing transcription factors"/>
    <property type="match status" value="1"/>
</dbReference>
<evidence type="ECO:0000313" key="6">
    <source>
        <dbReference type="Proteomes" id="UP000613768"/>
    </source>
</evidence>
<dbReference type="SMART" id="SM00421">
    <property type="entry name" value="HTH_LUXR"/>
    <property type="match status" value="1"/>
</dbReference>
<protein>
    <submittedName>
        <fullName evidence="5">LuxR family transcriptional regulator</fullName>
    </submittedName>
</protein>
<gene>
    <name evidence="5" type="ORF">IFO71_13115</name>
</gene>
<evidence type="ECO:0000256" key="2">
    <source>
        <dbReference type="ARBA" id="ARBA00023125"/>
    </source>
</evidence>
<dbReference type="SUPFAM" id="SSF46894">
    <property type="entry name" value="C-terminal effector domain of the bipartite response regulators"/>
    <property type="match status" value="1"/>
</dbReference>
<sequence>MGVDLASLQALLGCRNAAELGQVASRLLADLGVEHWVYAADRLDAQHGTQRQVLGDYPEAWVQHYLARDYLSCDPTVAHCRLHATPITWREARLLVSSKSGTAHAGRLFDEAGEFGLADGMSVPLHGPGIGWGVVSFTVGQRGSDQFEWIAADLYLLAHYLHESARILIQPKRALHPISLSRRERECLSWAGIGKTSWEIGRLLALSERTVVFHLQNASRKLGVCNRQAAVAKAISMGLIGPL</sequence>
<keyword evidence="6" id="KW-1185">Reference proteome</keyword>
<dbReference type="PRINTS" id="PR00038">
    <property type="entry name" value="HTHLUXR"/>
</dbReference>
<keyword evidence="2" id="KW-0238">DNA-binding</keyword>
<evidence type="ECO:0000256" key="1">
    <source>
        <dbReference type="ARBA" id="ARBA00023015"/>
    </source>
</evidence>
<dbReference type="PANTHER" id="PTHR44688">
    <property type="entry name" value="DNA-BINDING TRANSCRIPTIONAL ACTIVATOR DEVR_DOSR"/>
    <property type="match status" value="1"/>
</dbReference>
<dbReference type="InterPro" id="IPR016032">
    <property type="entry name" value="Sig_transdc_resp-reg_C-effctor"/>
</dbReference>
<name>A0AAW3ZNB4_9GAMM</name>
<dbReference type="Gene3D" id="1.10.10.10">
    <property type="entry name" value="Winged helix-like DNA-binding domain superfamily/Winged helix DNA-binding domain"/>
    <property type="match status" value="1"/>
</dbReference>
<dbReference type="Gene3D" id="3.30.450.80">
    <property type="entry name" value="Transcription factor LuxR-like, autoinducer-binding domain"/>
    <property type="match status" value="1"/>
</dbReference>
<evidence type="ECO:0000259" key="4">
    <source>
        <dbReference type="PROSITE" id="PS50043"/>
    </source>
</evidence>
<accession>A0AAW3ZNB4</accession>
<dbReference type="InterPro" id="IPR000792">
    <property type="entry name" value="Tscrpt_reg_LuxR_C"/>
</dbReference>
<keyword evidence="3" id="KW-0804">Transcription</keyword>
<dbReference type="PROSITE" id="PS50043">
    <property type="entry name" value="HTH_LUXR_2"/>
    <property type="match status" value="1"/>
</dbReference>
<dbReference type="AlphaFoldDB" id="A0AAW3ZNB4"/>
<dbReference type="InterPro" id="IPR036388">
    <property type="entry name" value="WH-like_DNA-bd_sf"/>
</dbReference>